<keyword evidence="6" id="KW-1185">Reference proteome</keyword>
<evidence type="ECO:0000313" key="7">
    <source>
        <dbReference type="Proteomes" id="UP000435112"/>
    </source>
</evidence>
<dbReference type="EMBL" id="QXFV01000361">
    <property type="protein sequence ID" value="KAE9039919.1"/>
    <property type="molecule type" value="Genomic_DNA"/>
</dbReference>
<evidence type="ECO:0000313" key="6">
    <source>
        <dbReference type="Proteomes" id="UP000434957"/>
    </source>
</evidence>
<name>A0A6A3LGN2_9STRA</name>
<feature type="region of interest" description="Disordered" evidence="1">
    <location>
        <begin position="98"/>
        <end position="133"/>
    </location>
</feature>
<comment type="caution">
    <text evidence="2">The sequence shown here is derived from an EMBL/GenBank/DDBJ whole genome shotgun (WGS) entry which is preliminary data.</text>
</comment>
<feature type="compositionally biased region" description="Low complexity" evidence="1">
    <location>
        <begin position="108"/>
        <end position="126"/>
    </location>
</feature>
<dbReference type="EMBL" id="QXFT01000351">
    <property type="protein sequence ID" value="KAE9346415.1"/>
    <property type="molecule type" value="Genomic_DNA"/>
</dbReference>
<evidence type="ECO:0000313" key="5">
    <source>
        <dbReference type="Proteomes" id="UP000429607"/>
    </source>
</evidence>
<evidence type="ECO:0000256" key="1">
    <source>
        <dbReference type="SAM" id="MobiDB-lite"/>
    </source>
</evidence>
<dbReference type="Proteomes" id="UP000434957">
    <property type="component" value="Unassembled WGS sequence"/>
</dbReference>
<reference evidence="5 7" key="1">
    <citation type="submission" date="2018-09" db="EMBL/GenBank/DDBJ databases">
        <title>Genomic investigation of the strawberry pathogen Phytophthora fragariae indicates pathogenicity is determined by transcriptional variation in three key races.</title>
        <authorList>
            <person name="Adams T.M."/>
            <person name="Armitage A.D."/>
            <person name="Sobczyk M.K."/>
            <person name="Bates H.J."/>
            <person name="Dunwell J.M."/>
            <person name="Nellist C.F."/>
            <person name="Harrison R.J."/>
        </authorList>
    </citation>
    <scope>NUCLEOTIDE SEQUENCE [LARGE SCALE GENOMIC DNA]</scope>
    <source>
        <strain evidence="3 5">SCRP249</strain>
        <strain evidence="2 7">SCRP324</strain>
        <strain evidence="4 6">SCRP333</strain>
    </source>
</reference>
<proteinExistence type="predicted"/>
<dbReference type="AlphaFoldDB" id="A0A6A3LGN2"/>
<gene>
    <name evidence="3" type="ORF">PR001_g7306</name>
    <name evidence="2" type="ORF">PR002_g13485</name>
    <name evidence="4" type="ORF">PR003_g7442</name>
</gene>
<evidence type="ECO:0000313" key="4">
    <source>
        <dbReference type="EMBL" id="KAE9346415.1"/>
    </source>
</evidence>
<evidence type="ECO:0000313" key="2">
    <source>
        <dbReference type="EMBL" id="KAE9017107.1"/>
    </source>
</evidence>
<protein>
    <submittedName>
        <fullName evidence="2">Uncharacterized protein</fullName>
    </submittedName>
</protein>
<accession>A0A6A3LGN2</accession>
<organism evidence="2 7">
    <name type="scientific">Phytophthora rubi</name>
    <dbReference type="NCBI Taxonomy" id="129364"/>
    <lineage>
        <taxon>Eukaryota</taxon>
        <taxon>Sar</taxon>
        <taxon>Stramenopiles</taxon>
        <taxon>Oomycota</taxon>
        <taxon>Peronosporomycetes</taxon>
        <taxon>Peronosporales</taxon>
        <taxon>Peronosporaceae</taxon>
        <taxon>Phytophthora</taxon>
    </lineage>
</organism>
<dbReference type="EMBL" id="QXFU01000892">
    <property type="protein sequence ID" value="KAE9017107.1"/>
    <property type="molecule type" value="Genomic_DNA"/>
</dbReference>
<sequence length="133" mass="14926">MAKPRAAEKLDEVIATADILENELNKNRVKEDEMIADYKAVSKKDDTTSKELVKVADDYNQLGRDFNYTTNSAVHLLEDHPNRDLKFIENAKYFSARTRKKSGREADNVTPTATSTTATTRKTQLARISTSSA</sequence>
<evidence type="ECO:0000313" key="3">
    <source>
        <dbReference type="EMBL" id="KAE9039919.1"/>
    </source>
</evidence>
<dbReference type="Proteomes" id="UP000435112">
    <property type="component" value="Unassembled WGS sequence"/>
</dbReference>
<dbReference type="Proteomes" id="UP000429607">
    <property type="component" value="Unassembled WGS sequence"/>
</dbReference>